<evidence type="ECO:0000256" key="7">
    <source>
        <dbReference type="ARBA" id="ARBA00023010"/>
    </source>
</evidence>
<feature type="transmembrane region" description="Helical" evidence="9">
    <location>
        <begin position="409"/>
        <end position="432"/>
    </location>
</feature>
<dbReference type="NCBIfam" id="TIGR00916">
    <property type="entry name" value="2A0604s01"/>
    <property type="match status" value="1"/>
</dbReference>
<evidence type="ECO:0000256" key="3">
    <source>
        <dbReference type="ARBA" id="ARBA00022475"/>
    </source>
</evidence>
<evidence type="ECO:0000259" key="11">
    <source>
        <dbReference type="Pfam" id="PF21760"/>
    </source>
</evidence>
<feature type="domain" description="Protein export membrane protein SecD/SecF C-terminal" evidence="10">
    <location>
        <begin position="263"/>
        <end position="440"/>
    </location>
</feature>
<dbReference type="GO" id="GO:0006605">
    <property type="term" value="P:protein targeting"/>
    <property type="evidence" value="ECO:0007669"/>
    <property type="project" value="UniProtKB-UniRule"/>
</dbReference>
<reference evidence="13 14" key="1">
    <citation type="journal article" date="2016" name="Nat. Commun.">
        <title>Thousands of microbial genomes shed light on interconnected biogeochemical processes in an aquifer system.</title>
        <authorList>
            <person name="Anantharaman K."/>
            <person name="Brown C.T."/>
            <person name="Hug L.A."/>
            <person name="Sharon I."/>
            <person name="Castelle C.J."/>
            <person name="Probst A.J."/>
            <person name="Thomas B.C."/>
            <person name="Singh A."/>
            <person name="Wilkins M.J."/>
            <person name="Karaoz U."/>
            <person name="Brodie E.L."/>
            <person name="Williams K.H."/>
            <person name="Hubbard S.S."/>
            <person name="Banfield J.F."/>
        </authorList>
    </citation>
    <scope>NUCLEOTIDE SEQUENCE [LARGE SCALE GENOMIC DNA]</scope>
</reference>
<keyword evidence="7 9" id="KW-0811">Translocation</keyword>
<evidence type="ECO:0000313" key="13">
    <source>
        <dbReference type="EMBL" id="OGK64783.1"/>
    </source>
</evidence>
<dbReference type="PANTHER" id="PTHR30081:SF1">
    <property type="entry name" value="PROTEIN TRANSLOCASE SUBUNIT SECD"/>
    <property type="match status" value="1"/>
</dbReference>
<dbReference type="InterPro" id="IPR048634">
    <property type="entry name" value="SecD_SecF_C"/>
</dbReference>
<dbReference type="Pfam" id="PF22599">
    <property type="entry name" value="SecDF_P1_head"/>
    <property type="match status" value="1"/>
</dbReference>
<evidence type="ECO:0000256" key="5">
    <source>
        <dbReference type="ARBA" id="ARBA00022927"/>
    </source>
</evidence>
<dbReference type="GO" id="GO:0015450">
    <property type="term" value="F:protein-transporting ATPase activity"/>
    <property type="evidence" value="ECO:0007669"/>
    <property type="project" value="InterPro"/>
</dbReference>
<evidence type="ECO:0000259" key="12">
    <source>
        <dbReference type="Pfam" id="PF22599"/>
    </source>
</evidence>
<dbReference type="InterPro" id="IPR048631">
    <property type="entry name" value="SecD_1st"/>
</dbReference>
<feature type="domain" description="SecDF P1 head subdomain" evidence="12">
    <location>
        <begin position="157"/>
        <end position="261"/>
    </location>
</feature>
<comment type="similarity">
    <text evidence="9">Belongs to the SecD/SecF family. SecD subfamily.</text>
</comment>
<dbReference type="SUPFAM" id="SSF82866">
    <property type="entry name" value="Multidrug efflux transporter AcrB transmembrane domain"/>
    <property type="match status" value="1"/>
</dbReference>
<evidence type="ECO:0000256" key="6">
    <source>
        <dbReference type="ARBA" id="ARBA00022989"/>
    </source>
</evidence>
<keyword evidence="3 9" id="KW-1003">Cell membrane</keyword>
<evidence type="ECO:0000313" key="14">
    <source>
        <dbReference type="Proteomes" id="UP000178450"/>
    </source>
</evidence>
<proteinExistence type="inferred from homology"/>
<evidence type="ECO:0000256" key="4">
    <source>
        <dbReference type="ARBA" id="ARBA00022692"/>
    </source>
</evidence>
<feature type="transmembrane region" description="Helical" evidence="9">
    <location>
        <begin position="307"/>
        <end position="327"/>
    </location>
</feature>
<dbReference type="AlphaFoldDB" id="A0A1F7KAA8"/>
<keyword evidence="2 9" id="KW-0813">Transport</keyword>
<dbReference type="InterPro" id="IPR005791">
    <property type="entry name" value="SecD"/>
</dbReference>
<sequence length="445" mass="49513">MKNRLYFYIFLILFCLWIALPPLVINLPFVNKPITIKPEKIEINVLGKKLGINNEYKLGLDLQGGSHLVFLVDTSGFKNQDIESAVEASRNIIEKRINFFGVAEPQVYLLKQNNNYRVSVDIPGNKNPQQAINQIGKTAQLDFREYKTKEVQQGTESAQMAYFEPTKLNGQFLKKAALVFDQQSGNPQVSLVFNKEGARLFGEITKKNIQKPLAIFLDEQLLTAPTVQQAITDGKAVISGDFTVEEAKVLINSLNAGALPAPIKLIEQKTVEATLGQANIRQSLLAGVFGLLCVIMFMLILYKKEGLVAFISLMVYTIISLALYKILGIVLTISGIAGFLLSIGMAVDANILIYERIKEEQLLLKDKQIAVRSGFFRALAAIKSANFNTLLVCLILFNPLNLSFLPEFGMVRGFALTLALGVLLGLFTGVFITKNILWRIYKIEK</sequence>
<dbReference type="PANTHER" id="PTHR30081">
    <property type="entry name" value="PROTEIN-EXPORT MEMBRANE PROTEIN SEC"/>
    <property type="match status" value="1"/>
</dbReference>
<dbReference type="InterPro" id="IPR022813">
    <property type="entry name" value="SecD/SecF_arch_bac"/>
</dbReference>
<keyword evidence="4 9" id="KW-0812">Transmembrane</keyword>
<dbReference type="Gene3D" id="3.30.1360.200">
    <property type="match status" value="1"/>
</dbReference>
<dbReference type="Proteomes" id="UP000178450">
    <property type="component" value="Unassembled WGS sequence"/>
</dbReference>
<comment type="caution">
    <text evidence="13">The sequence shown here is derived from an EMBL/GenBank/DDBJ whole genome shotgun (WGS) entry which is preliminary data.</text>
</comment>
<keyword evidence="6 9" id="KW-1133">Transmembrane helix</keyword>
<dbReference type="InterPro" id="IPR054384">
    <property type="entry name" value="SecDF_P1_head"/>
</dbReference>
<dbReference type="HAMAP" id="MF_01463_B">
    <property type="entry name" value="SecD_B"/>
    <property type="match status" value="1"/>
</dbReference>
<feature type="transmembrane region" description="Helical" evidence="9">
    <location>
        <begin position="375"/>
        <end position="397"/>
    </location>
</feature>
<organism evidence="13 14">
    <name type="scientific">Candidatus Roizmanbacteria bacterium RIFOXYA1_FULL_41_12</name>
    <dbReference type="NCBI Taxonomy" id="1802082"/>
    <lineage>
        <taxon>Bacteria</taxon>
        <taxon>Candidatus Roizmaniibacteriota</taxon>
    </lineage>
</organism>
<comment type="subunit">
    <text evidence="9">Forms a complex with SecF. Part of the essential Sec protein translocation apparatus which comprises SecA, SecYEG and auxiliary proteins SecDF. Other proteins may also be involved.</text>
</comment>
<name>A0A1F7KAA8_9BACT</name>
<feature type="domain" description="Protein translocase subunit SecDF P1" evidence="11">
    <location>
        <begin position="86"/>
        <end position="146"/>
    </location>
</feature>
<feature type="transmembrane region" description="Helical" evidence="9">
    <location>
        <begin position="333"/>
        <end position="354"/>
    </location>
</feature>
<keyword evidence="8 9" id="KW-0472">Membrane</keyword>
<evidence type="ECO:0000256" key="2">
    <source>
        <dbReference type="ARBA" id="ARBA00022448"/>
    </source>
</evidence>
<evidence type="ECO:0000256" key="1">
    <source>
        <dbReference type="ARBA" id="ARBA00004651"/>
    </source>
</evidence>
<dbReference type="Pfam" id="PF21760">
    <property type="entry name" value="SecD_1st"/>
    <property type="match status" value="1"/>
</dbReference>
<dbReference type="GO" id="GO:0005886">
    <property type="term" value="C:plasma membrane"/>
    <property type="evidence" value="ECO:0007669"/>
    <property type="project" value="UniProtKB-SubCell"/>
</dbReference>
<feature type="transmembrane region" description="Helical" evidence="9">
    <location>
        <begin position="284"/>
        <end position="302"/>
    </location>
</feature>
<dbReference type="Gene3D" id="3.30.70.3400">
    <property type="match status" value="1"/>
</dbReference>
<dbReference type="GO" id="GO:0065002">
    <property type="term" value="P:intracellular protein transmembrane transport"/>
    <property type="evidence" value="ECO:0007669"/>
    <property type="project" value="UniProtKB-UniRule"/>
</dbReference>
<comment type="function">
    <text evidence="9">Part of the Sec protein translocase complex. Interacts with the SecYEG preprotein conducting channel. SecDF uses the proton motive force (PMF) to complete protein translocation after the ATP-dependent function of SecA.</text>
</comment>
<comment type="subcellular location">
    <subcellularLocation>
        <location evidence="1 9">Cell membrane</location>
        <topology evidence="1 9">Multi-pass membrane protein</topology>
    </subcellularLocation>
</comment>
<dbReference type="Pfam" id="PF02355">
    <property type="entry name" value="SecD_SecF_C"/>
    <property type="match status" value="1"/>
</dbReference>
<accession>A0A1F7KAA8</accession>
<gene>
    <name evidence="9" type="primary">secD</name>
    <name evidence="13" type="ORF">A2209_00665</name>
</gene>
<keyword evidence="5 9" id="KW-0653">Protein transport</keyword>
<dbReference type="EMBL" id="MGBG01000014">
    <property type="protein sequence ID" value="OGK64783.1"/>
    <property type="molecule type" value="Genomic_DNA"/>
</dbReference>
<comment type="caution">
    <text evidence="9">Lacks conserved residue(s) required for the propagation of feature annotation.</text>
</comment>
<dbReference type="InterPro" id="IPR055344">
    <property type="entry name" value="SecD_SecF_C_bact"/>
</dbReference>
<dbReference type="GO" id="GO:0043952">
    <property type="term" value="P:protein transport by the Sec complex"/>
    <property type="evidence" value="ECO:0007669"/>
    <property type="project" value="UniProtKB-UniRule"/>
</dbReference>
<dbReference type="NCBIfam" id="TIGR01129">
    <property type="entry name" value="secD"/>
    <property type="match status" value="1"/>
</dbReference>
<protein>
    <recommendedName>
        <fullName evidence="9">Protein translocase subunit SecD</fullName>
    </recommendedName>
</protein>
<evidence type="ECO:0000256" key="8">
    <source>
        <dbReference type="ARBA" id="ARBA00023136"/>
    </source>
</evidence>
<evidence type="ECO:0000259" key="10">
    <source>
        <dbReference type="Pfam" id="PF02355"/>
    </source>
</evidence>
<evidence type="ECO:0000256" key="9">
    <source>
        <dbReference type="HAMAP-Rule" id="MF_01463"/>
    </source>
</evidence>